<dbReference type="Proteomes" id="UP000177392">
    <property type="component" value="Unassembled WGS sequence"/>
</dbReference>
<reference evidence="2 3" key="1">
    <citation type="journal article" date="2016" name="Nat. Commun.">
        <title>Thousands of microbial genomes shed light on interconnected biogeochemical processes in an aquifer system.</title>
        <authorList>
            <person name="Anantharaman K."/>
            <person name="Brown C.T."/>
            <person name="Hug L.A."/>
            <person name="Sharon I."/>
            <person name="Castelle C.J."/>
            <person name="Probst A.J."/>
            <person name="Thomas B.C."/>
            <person name="Singh A."/>
            <person name="Wilkins M.J."/>
            <person name="Karaoz U."/>
            <person name="Brodie E.L."/>
            <person name="Williams K.H."/>
            <person name="Hubbard S.S."/>
            <person name="Banfield J.F."/>
        </authorList>
    </citation>
    <scope>NUCLEOTIDE SEQUENCE [LARGE SCALE GENOMIC DNA]</scope>
</reference>
<dbReference type="EMBL" id="MHQB01000033">
    <property type="protein sequence ID" value="OGZ93666.1"/>
    <property type="molecule type" value="Genomic_DNA"/>
</dbReference>
<keyword evidence="1" id="KW-1133">Transmembrane helix</keyword>
<evidence type="ECO:0008006" key="4">
    <source>
        <dbReference type="Google" id="ProtNLM"/>
    </source>
</evidence>
<protein>
    <recommendedName>
        <fullName evidence="4">Protease PrsW</fullName>
    </recommendedName>
</protein>
<feature type="transmembrane region" description="Helical" evidence="1">
    <location>
        <begin position="39"/>
        <end position="61"/>
    </location>
</feature>
<dbReference type="InterPro" id="IPR026898">
    <property type="entry name" value="PrsW"/>
</dbReference>
<feature type="transmembrane region" description="Helical" evidence="1">
    <location>
        <begin position="6"/>
        <end position="27"/>
    </location>
</feature>
<accession>A0A1G2K2N2</accession>
<evidence type="ECO:0000256" key="1">
    <source>
        <dbReference type="SAM" id="Phobius"/>
    </source>
</evidence>
<feature type="transmembrane region" description="Helical" evidence="1">
    <location>
        <begin position="67"/>
        <end position="94"/>
    </location>
</feature>
<feature type="transmembrane region" description="Helical" evidence="1">
    <location>
        <begin position="184"/>
        <end position="203"/>
    </location>
</feature>
<dbReference type="AlphaFoldDB" id="A0A1G2K2N2"/>
<comment type="caution">
    <text evidence="2">The sequence shown here is derived from an EMBL/GenBank/DDBJ whole genome shotgun (WGS) entry which is preliminary data.</text>
</comment>
<dbReference type="GO" id="GO:0008233">
    <property type="term" value="F:peptidase activity"/>
    <property type="evidence" value="ECO:0007669"/>
    <property type="project" value="InterPro"/>
</dbReference>
<dbReference type="Pfam" id="PF13367">
    <property type="entry name" value="PrsW-protease"/>
    <property type="match status" value="1"/>
</dbReference>
<evidence type="ECO:0000313" key="2">
    <source>
        <dbReference type="EMBL" id="OGZ93666.1"/>
    </source>
</evidence>
<feature type="transmembrane region" description="Helical" evidence="1">
    <location>
        <begin position="209"/>
        <end position="229"/>
    </location>
</feature>
<sequence length="244" mass="27755">MTAALISTHAGYIFLTFLPPILWLLFYLHEDRRPEPKMLLVLTFVGGMASAIVAIFAEYFFLDDKGIFPWLFGVTMGANPFFFFFVIAIVEEYVKSLPFKFLISGRNEFDEPVDAMIYMMTAAMGFAALENALFAIPLFRESFFSGIEIVANRFLGANLLHALSSAIVGFFIAKSFLSPRRHHFIAAGIVVASVLHMAFNYLILESRTLPLGVMYLFFLLLLMTIMVLIEFEQLKKRNVNLERE</sequence>
<gene>
    <name evidence="2" type="ORF">A2131_00765</name>
</gene>
<feature type="transmembrane region" description="Helical" evidence="1">
    <location>
        <begin position="115"/>
        <end position="139"/>
    </location>
</feature>
<feature type="transmembrane region" description="Helical" evidence="1">
    <location>
        <begin position="159"/>
        <end position="177"/>
    </location>
</feature>
<dbReference type="PANTHER" id="PTHR36844">
    <property type="entry name" value="PROTEASE PRSW"/>
    <property type="match status" value="1"/>
</dbReference>
<proteinExistence type="predicted"/>
<evidence type="ECO:0000313" key="3">
    <source>
        <dbReference type="Proteomes" id="UP000177392"/>
    </source>
</evidence>
<organism evidence="2 3">
    <name type="scientific">Candidatus Sungbacteria bacterium GWC2_49_10</name>
    <dbReference type="NCBI Taxonomy" id="1802263"/>
    <lineage>
        <taxon>Bacteria</taxon>
        <taxon>Candidatus Sungiibacteriota</taxon>
    </lineage>
</organism>
<name>A0A1G2K2N2_9BACT</name>
<dbReference type="PANTHER" id="PTHR36844:SF1">
    <property type="entry name" value="PROTEASE PRSW"/>
    <property type="match status" value="1"/>
</dbReference>
<keyword evidence="1" id="KW-0472">Membrane</keyword>
<keyword evidence="1" id="KW-0812">Transmembrane</keyword>